<evidence type="ECO:0000313" key="2">
    <source>
        <dbReference type="Proteomes" id="UP001139646"/>
    </source>
</evidence>
<proteinExistence type="predicted"/>
<name>A0ABS9X046_9GAMM</name>
<keyword evidence="2" id="KW-1185">Reference proteome</keyword>
<organism evidence="1 2">
    <name type="scientific">Colwellia maritima</name>
    <dbReference type="NCBI Taxonomy" id="2912588"/>
    <lineage>
        <taxon>Bacteria</taxon>
        <taxon>Pseudomonadati</taxon>
        <taxon>Pseudomonadota</taxon>
        <taxon>Gammaproteobacteria</taxon>
        <taxon>Alteromonadales</taxon>
        <taxon>Colwelliaceae</taxon>
        <taxon>Colwellia</taxon>
    </lineage>
</organism>
<dbReference type="Proteomes" id="UP001139646">
    <property type="component" value="Unassembled WGS sequence"/>
</dbReference>
<dbReference type="EMBL" id="JAKKSL010000001">
    <property type="protein sequence ID" value="MCI2283555.1"/>
    <property type="molecule type" value="Genomic_DNA"/>
</dbReference>
<gene>
    <name evidence="1" type="ORF">L3081_09330</name>
</gene>
<dbReference type="RefSeq" id="WP_242285128.1">
    <property type="nucleotide sequence ID" value="NZ_JAKKSL010000001.1"/>
</dbReference>
<reference evidence="1" key="1">
    <citation type="submission" date="2022-01" db="EMBL/GenBank/DDBJ databases">
        <title>Colwellia maritima, isolated from seawater.</title>
        <authorList>
            <person name="Kristyanto S."/>
            <person name="Jung J."/>
            <person name="Jeon C.O."/>
        </authorList>
    </citation>
    <scope>NUCLEOTIDE SEQUENCE</scope>
    <source>
        <strain evidence="1">MSW7</strain>
    </source>
</reference>
<comment type="caution">
    <text evidence="1">The sequence shown here is derived from an EMBL/GenBank/DDBJ whole genome shotgun (WGS) entry which is preliminary data.</text>
</comment>
<accession>A0ABS9X046</accession>
<protein>
    <submittedName>
        <fullName evidence="1">Uncharacterized protein</fullName>
    </submittedName>
</protein>
<sequence length="55" mass="5957">MFGLLPQAISLGANSVGYFKHELTAVLLAMATGKSQDEIKLLVKSLVEQRRQLAA</sequence>
<evidence type="ECO:0000313" key="1">
    <source>
        <dbReference type="EMBL" id="MCI2283555.1"/>
    </source>
</evidence>